<reference evidence="1 2" key="1">
    <citation type="submission" date="2022-05" db="EMBL/GenBank/DDBJ databases">
        <title>A multi-omics perspective on studying reproductive biology in Daphnia sinensis.</title>
        <authorList>
            <person name="Jia J."/>
        </authorList>
    </citation>
    <scope>NUCLEOTIDE SEQUENCE [LARGE SCALE GENOMIC DNA]</scope>
    <source>
        <strain evidence="1 2">WSL</strain>
    </source>
</reference>
<accession>A0AAD5KXH6</accession>
<gene>
    <name evidence="1" type="ORF">GHT06_009879</name>
</gene>
<dbReference type="AlphaFoldDB" id="A0AAD5KXH6"/>
<sequence length="108" mass="12587">MENSPTRETDHVVKFNGKNFPLWKFGCWLKLEQHNLVTIVNGTEPLPEQGGEVINLEDIQDWMGRDILARNYLVRTIEHQQQITLINCRTAHEMRVYWAHLQSFAIGG</sequence>
<organism evidence="1 2">
    <name type="scientific">Daphnia sinensis</name>
    <dbReference type="NCBI Taxonomy" id="1820382"/>
    <lineage>
        <taxon>Eukaryota</taxon>
        <taxon>Metazoa</taxon>
        <taxon>Ecdysozoa</taxon>
        <taxon>Arthropoda</taxon>
        <taxon>Crustacea</taxon>
        <taxon>Branchiopoda</taxon>
        <taxon>Diplostraca</taxon>
        <taxon>Cladocera</taxon>
        <taxon>Anomopoda</taxon>
        <taxon>Daphniidae</taxon>
        <taxon>Daphnia</taxon>
        <taxon>Daphnia similis group</taxon>
    </lineage>
</organism>
<dbReference type="Proteomes" id="UP000820818">
    <property type="component" value="Linkage Group LG2"/>
</dbReference>
<dbReference type="EMBL" id="WJBH02000002">
    <property type="protein sequence ID" value="KAI9562446.1"/>
    <property type="molecule type" value="Genomic_DNA"/>
</dbReference>
<name>A0AAD5KXH6_9CRUS</name>
<comment type="caution">
    <text evidence="1">The sequence shown here is derived from an EMBL/GenBank/DDBJ whole genome shotgun (WGS) entry which is preliminary data.</text>
</comment>
<evidence type="ECO:0000313" key="1">
    <source>
        <dbReference type="EMBL" id="KAI9562446.1"/>
    </source>
</evidence>
<keyword evidence="2" id="KW-1185">Reference proteome</keyword>
<proteinExistence type="predicted"/>
<protein>
    <submittedName>
        <fullName evidence="1">Uncharacterized protein</fullName>
    </submittedName>
</protein>
<evidence type="ECO:0000313" key="2">
    <source>
        <dbReference type="Proteomes" id="UP000820818"/>
    </source>
</evidence>